<name>A0A8S5RA08_9VIRU</name>
<accession>A0A8S5RA08</accession>
<organism evidence="1">
    <name type="scientific">virus sp. ctQcs9</name>
    <dbReference type="NCBI Taxonomy" id="2825816"/>
    <lineage>
        <taxon>Viruses</taxon>
    </lineage>
</organism>
<evidence type="ECO:0000313" key="1">
    <source>
        <dbReference type="EMBL" id="DAE28175.1"/>
    </source>
</evidence>
<sequence>MPVYKNDKCKFNEIDSFKWIPDKTSKLQILEHPIWSDLYRE</sequence>
<protein>
    <submittedName>
        <fullName evidence="1">Uncharacterized protein</fullName>
    </submittedName>
</protein>
<proteinExistence type="predicted"/>
<dbReference type="EMBL" id="BK059082">
    <property type="protein sequence ID" value="DAE28175.1"/>
    <property type="molecule type" value="Genomic_DNA"/>
</dbReference>
<reference evidence="1" key="1">
    <citation type="journal article" date="2021" name="Proc. Natl. Acad. Sci. U.S.A.">
        <title>A Catalog of Tens of Thousands of Viruses from Human Metagenomes Reveals Hidden Associations with Chronic Diseases.</title>
        <authorList>
            <person name="Tisza M.J."/>
            <person name="Buck C.B."/>
        </authorList>
    </citation>
    <scope>NUCLEOTIDE SEQUENCE</scope>
    <source>
        <strain evidence="1">CtQcs9</strain>
    </source>
</reference>